<feature type="region of interest" description="Disordered" evidence="1">
    <location>
        <begin position="116"/>
        <end position="142"/>
    </location>
</feature>
<evidence type="ECO:0000313" key="2">
    <source>
        <dbReference type="EMBL" id="PAA75088.1"/>
    </source>
</evidence>
<dbReference type="Proteomes" id="UP000215902">
    <property type="component" value="Unassembled WGS sequence"/>
</dbReference>
<proteinExistence type="predicted"/>
<protein>
    <submittedName>
        <fullName evidence="2">Uncharacterized protein</fullName>
    </submittedName>
</protein>
<feature type="compositionally biased region" description="Low complexity" evidence="1">
    <location>
        <begin position="125"/>
        <end position="136"/>
    </location>
</feature>
<keyword evidence="3" id="KW-1185">Reference proteome</keyword>
<evidence type="ECO:0000256" key="1">
    <source>
        <dbReference type="SAM" id="MobiDB-lite"/>
    </source>
</evidence>
<organism evidence="2 3">
    <name type="scientific">Macrostomum lignano</name>
    <dbReference type="NCBI Taxonomy" id="282301"/>
    <lineage>
        <taxon>Eukaryota</taxon>
        <taxon>Metazoa</taxon>
        <taxon>Spiralia</taxon>
        <taxon>Lophotrochozoa</taxon>
        <taxon>Platyhelminthes</taxon>
        <taxon>Rhabditophora</taxon>
        <taxon>Macrostomorpha</taxon>
        <taxon>Macrostomida</taxon>
        <taxon>Macrostomidae</taxon>
        <taxon>Macrostomum</taxon>
    </lineage>
</organism>
<comment type="caution">
    <text evidence="2">The sequence shown here is derived from an EMBL/GenBank/DDBJ whole genome shotgun (WGS) entry which is preliminary data.</text>
</comment>
<dbReference type="EMBL" id="NIVC01000905">
    <property type="protein sequence ID" value="PAA75088.1"/>
    <property type="molecule type" value="Genomic_DNA"/>
</dbReference>
<accession>A0A267FMQ8</accession>
<gene>
    <name evidence="2" type="ORF">BOX15_Mlig022669g2</name>
</gene>
<evidence type="ECO:0000313" key="3">
    <source>
        <dbReference type="Proteomes" id="UP000215902"/>
    </source>
</evidence>
<sequence length="360" mass="40246">MANQCCQKSNCKACANVSMDAKTSDSSGKKEHKKLKSIQTYSIEHHQASAYRSSASHTCTIIPSSSAIRVTRATPVRCRLGPSGRLPARMTSLPVLHSPRQSRAMKSLMDEQGPSLHFQPIVTRPSKSPESPSKSSATTAHLKSHLDECPIPEIMVSTKFRKLAKPTGSIYGFKNAATNMVEKVAANPLFDKNTVLTDLTYSLCCIPNLPVRLTSYHSVRGIYARYLMPDEAERKTTDLEEKKQSVRQMLPANLREVFTEEEFREDEKLCVTELAISIADGEWAFEDEEAKSLLQNSAEIVRSHLQALKLSTDQPRDRCPVAEAWFCFMVTVWSRLRTVVTEPEDEAEKFKACMGNRTVS</sequence>
<reference evidence="2 3" key="1">
    <citation type="submission" date="2017-06" db="EMBL/GenBank/DDBJ databases">
        <title>A platform for efficient transgenesis in Macrostomum lignano, a flatworm model organism for stem cell research.</title>
        <authorList>
            <person name="Berezikov E."/>
        </authorList>
    </citation>
    <scope>NUCLEOTIDE SEQUENCE [LARGE SCALE GENOMIC DNA]</scope>
    <source>
        <strain evidence="2">DV1</strain>
        <tissue evidence="2">Whole organism</tissue>
    </source>
</reference>
<dbReference type="AlphaFoldDB" id="A0A267FMQ8"/>
<name>A0A267FMQ8_9PLAT</name>